<sequence>MKGYCPNCRQEIDEIEFMELEGLCVVCYKNEQNLMQKNNAIKKENVLL</sequence>
<name>A0A0F9P1M1_9ZZZZ</name>
<comment type="caution">
    <text evidence="1">The sequence shown here is derived from an EMBL/GenBank/DDBJ whole genome shotgun (WGS) entry which is preliminary data.</text>
</comment>
<accession>A0A0F9P1M1</accession>
<organism evidence="1">
    <name type="scientific">marine sediment metagenome</name>
    <dbReference type="NCBI Taxonomy" id="412755"/>
    <lineage>
        <taxon>unclassified sequences</taxon>
        <taxon>metagenomes</taxon>
        <taxon>ecological metagenomes</taxon>
    </lineage>
</organism>
<dbReference type="EMBL" id="LAZR01002924">
    <property type="protein sequence ID" value="KKN23949.1"/>
    <property type="molecule type" value="Genomic_DNA"/>
</dbReference>
<reference evidence="1" key="1">
    <citation type="journal article" date="2015" name="Nature">
        <title>Complex archaea that bridge the gap between prokaryotes and eukaryotes.</title>
        <authorList>
            <person name="Spang A."/>
            <person name="Saw J.H."/>
            <person name="Jorgensen S.L."/>
            <person name="Zaremba-Niedzwiedzka K."/>
            <person name="Martijn J."/>
            <person name="Lind A.E."/>
            <person name="van Eijk R."/>
            <person name="Schleper C."/>
            <person name="Guy L."/>
            <person name="Ettema T.J."/>
        </authorList>
    </citation>
    <scope>NUCLEOTIDE SEQUENCE</scope>
</reference>
<protein>
    <submittedName>
        <fullName evidence="1">Uncharacterized protein</fullName>
    </submittedName>
</protein>
<dbReference type="AlphaFoldDB" id="A0A0F9P1M1"/>
<proteinExistence type="predicted"/>
<evidence type="ECO:0000313" key="1">
    <source>
        <dbReference type="EMBL" id="KKN23949.1"/>
    </source>
</evidence>
<gene>
    <name evidence="1" type="ORF">LCGC14_0899790</name>
</gene>